<keyword evidence="6" id="KW-1185">Reference proteome</keyword>
<keyword evidence="1 2" id="KW-0694">RNA-binding</keyword>
<name>A0A8J4PPF3_9MYCE</name>
<evidence type="ECO:0000256" key="2">
    <source>
        <dbReference type="PROSITE-ProRule" id="PRU00176"/>
    </source>
</evidence>
<dbReference type="PANTHER" id="PTHR48025">
    <property type="entry name" value="OS02G0815200 PROTEIN"/>
    <property type="match status" value="1"/>
</dbReference>
<dbReference type="Gene3D" id="3.30.70.330">
    <property type="match status" value="2"/>
</dbReference>
<dbReference type="Pfam" id="PF00076">
    <property type="entry name" value="RRM_1"/>
    <property type="match status" value="2"/>
</dbReference>
<sequence>MTTTAETTTTTTTPVATAPVYRVYIGNLTANVKEEQLKESFAKFGDVSNIKIVKKPKQTFGFVDMSNEDAAKVAIEKLNKTEIDSQQVDVELAKTERPKRGRPTQKPRRPRAPKTVSATTDATSPVATTATDASAPATNGKPKRKSNKPRKSRKPSTPKTPTATDAPAAKKQQSSTTLYVRNIPFSFDDAQLLEAFKEYTPKSAHVIINKITKKSRGYGFVEFDDVSNREKALEMDKKIIAEREILVKIALVPEHNDTTKEATTPDTTTTTA</sequence>
<evidence type="ECO:0000313" key="6">
    <source>
        <dbReference type="Proteomes" id="UP000695562"/>
    </source>
</evidence>
<feature type="compositionally biased region" description="Low complexity" evidence="3">
    <location>
        <begin position="115"/>
        <end position="138"/>
    </location>
</feature>
<evidence type="ECO:0000256" key="3">
    <source>
        <dbReference type="SAM" id="MobiDB-lite"/>
    </source>
</evidence>
<feature type="compositionally biased region" description="Low complexity" evidence="3">
    <location>
        <begin position="157"/>
        <end position="171"/>
    </location>
</feature>
<dbReference type="PROSITE" id="PS50102">
    <property type="entry name" value="RRM"/>
    <property type="match status" value="2"/>
</dbReference>
<feature type="compositionally biased region" description="Basic residues" evidence="3">
    <location>
        <begin position="99"/>
        <end position="112"/>
    </location>
</feature>
<feature type="domain" description="RRM" evidence="4">
    <location>
        <begin position="21"/>
        <end position="95"/>
    </location>
</feature>
<evidence type="ECO:0000256" key="1">
    <source>
        <dbReference type="ARBA" id="ARBA00022884"/>
    </source>
</evidence>
<dbReference type="InterPro" id="IPR012677">
    <property type="entry name" value="Nucleotide-bd_a/b_plait_sf"/>
</dbReference>
<dbReference type="SMART" id="SM00360">
    <property type="entry name" value="RRM"/>
    <property type="match status" value="2"/>
</dbReference>
<dbReference type="EMBL" id="AJWJ01000337">
    <property type="protein sequence ID" value="KAF2071800.1"/>
    <property type="molecule type" value="Genomic_DNA"/>
</dbReference>
<comment type="caution">
    <text evidence="5">The sequence shown here is derived from an EMBL/GenBank/DDBJ whole genome shotgun (WGS) entry which is preliminary data.</text>
</comment>
<feature type="domain" description="RRM" evidence="4">
    <location>
        <begin position="176"/>
        <end position="252"/>
    </location>
</feature>
<dbReference type="GO" id="GO:0003729">
    <property type="term" value="F:mRNA binding"/>
    <property type="evidence" value="ECO:0007669"/>
    <property type="project" value="TreeGrafter"/>
</dbReference>
<protein>
    <recommendedName>
        <fullName evidence="4">RRM domain-containing protein</fullName>
    </recommendedName>
</protein>
<dbReference type="CDD" id="cd00590">
    <property type="entry name" value="RRM_SF"/>
    <property type="match status" value="1"/>
</dbReference>
<evidence type="ECO:0000313" key="5">
    <source>
        <dbReference type="EMBL" id="KAF2071800.1"/>
    </source>
</evidence>
<dbReference type="InterPro" id="IPR000504">
    <property type="entry name" value="RRM_dom"/>
</dbReference>
<proteinExistence type="predicted"/>
<evidence type="ECO:0000259" key="4">
    <source>
        <dbReference type="PROSITE" id="PS50102"/>
    </source>
</evidence>
<organism evidence="5 6">
    <name type="scientific">Polysphondylium violaceum</name>
    <dbReference type="NCBI Taxonomy" id="133409"/>
    <lineage>
        <taxon>Eukaryota</taxon>
        <taxon>Amoebozoa</taxon>
        <taxon>Evosea</taxon>
        <taxon>Eumycetozoa</taxon>
        <taxon>Dictyostelia</taxon>
        <taxon>Dictyosteliales</taxon>
        <taxon>Dictyosteliaceae</taxon>
        <taxon>Polysphondylium</taxon>
    </lineage>
</organism>
<gene>
    <name evidence="5" type="ORF">CYY_006884</name>
</gene>
<dbReference type="InterPro" id="IPR035979">
    <property type="entry name" value="RBD_domain_sf"/>
</dbReference>
<dbReference type="AlphaFoldDB" id="A0A8J4PPF3"/>
<dbReference type="OrthoDB" id="439808at2759"/>
<dbReference type="Proteomes" id="UP000695562">
    <property type="component" value="Unassembled WGS sequence"/>
</dbReference>
<feature type="region of interest" description="Disordered" evidence="3">
    <location>
        <begin position="86"/>
        <end position="175"/>
    </location>
</feature>
<reference evidence="5" key="1">
    <citation type="submission" date="2020-01" db="EMBL/GenBank/DDBJ databases">
        <title>Development of genomics and gene disruption for Polysphondylium violaceum indicates a role for the polyketide synthase stlB in stalk morphogenesis.</title>
        <authorList>
            <person name="Narita B."/>
            <person name="Kawabe Y."/>
            <person name="Kin K."/>
            <person name="Saito T."/>
            <person name="Gibbs R."/>
            <person name="Kuspa A."/>
            <person name="Muzny D."/>
            <person name="Queller D."/>
            <person name="Richards S."/>
            <person name="Strassman J."/>
            <person name="Sucgang R."/>
            <person name="Worley K."/>
            <person name="Schaap P."/>
        </authorList>
    </citation>
    <scope>NUCLEOTIDE SEQUENCE</scope>
    <source>
        <strain evidence="5">QSvi11</strain>
    </source>
</reference>
<dbReference type="InterPro" id="IPR050502">
    <property type="entry name" value="Euk_RNA-bind_prot"/>
</dbReference>
<feature type="compositionally biased region" description="Basic residues" evidence="3">
    <location>
        <begin position="141"/>
        <end position="156"/>
    </location>
</feature>
<dbReference type="PANTHER" id="PTHR48025:SF1">
    <property type="entry name" value="RRM DOMAIN-CONTAINING PROTEIN"/>
    <property type="match status" value="1"/>
</dbReference>
<accession>A0A8J4PPF3</accession>
<dbReference type="SUPFAM" id="SSF54928">
    <property type="entry name" value="RNA-binding domain, RBD"/>
    <property type="match status" value="2"/>
</dbReference>